<dbReference type="OrthoDB" id="19923at2759"/>
<keyword evidence="1" id="KW-0343">GTPase activation</keyword>
<dbReference type="PANTHER" id="PTHR15228">
    <property type="entry name" value="SPERMATHECAL PHYSIOLOGY VARIANT"/>
    <property type="match status" value="1"/>
</dbReference>
<dbReference type="InterPro" id="IPR008936">
    <property type="entry name" value="Rho_GTPase_activation_prot"/>
</dbReference>
<dbReference type="EMBL" id="JABEXW010000148">
    <property type="protein sequence ID" value="KAF4969837.1"/>
    <property type="molecule type" value="Genomic_DNA"/>
</dbReference>
<evidence type="ECO:0000256" key="1">
    <source>
        <dbReference type="ARBA" id="ARBA00022468"/>
    </source>
</evidence>
<dbReference type="Pfam" id="PF17111">
    <property type="entry name" value="PigL_N"/>
    <property type="match status" value="1"/>
</dbReference>
<dbReference type="SMART" id="SM00324">
    <property type="entry name" value="RhoGAP"/>
    <property type="match status" value="1"/>
</dbReference>
<dbReference type="GO" id="GO:0007165">
    <property type="term" value="P:signal transduction"/>
    <property type="evidence" value="ECO:0007669"/>
    <property type="project" value="InterPro"/>
</dbReference>
<proteinExistence type="predicted"/>
<evidence type="ECO:0000256" key="2">
    <source>
        <dbReference type="SAM" id="MobiDB-lite"/>
    </source>
</evidence>
<evidence type="ECO:0000259" key="3">
    <source>
        <dbReference type="PROSITE" id="PS50238"/>
    </source>
</evidence>
<dbReference type="GO" id="GO:0005938">
    <property type="term" value="C:cell cortex"/>
    <property type="evidence" value="ECO:0007669"/>
    <property type="project" value="TreeGrafter"/>
</dbReference>
<protein>
    <recommendedName>
        <fullName evidence="3">Rho-GAP domain-containing protein</fullName>
    </recommendedName>
</protein>
<feature type="region of interest" description="Disordered" evidence="2">
    <location>
        <begin position="198"/>
        <end position="224"/>
    </location>
</feature>
<dbReference type="InterPro" id="IPR051025">
    <property type="entry name" value="RhoGAP"/>
</dbReference>
<dbReference type="PANTHER" id="PTHR15228:SF25">
    <property type="entry name" value="F-BAR DOMAIN-CONTAINING PROTEIN"/>
    <property type="match status" value="1"/>
</dbReference>
<name>A0A8H4U577_9HYPO</name>
<dbReference type="GO" id="GO:0005096">
    <property type="term" value="F:GTPase activator activity"/>
    <property type="evidence" value="ECO:0007669"/>
    <property type="project" value="UniProtKB-KW"/>
</dbReference>
<dbReference type="InterPro" id="IPR000198">
    <property type="entry name" value="RhoGAP_dom"/>
</dbReference>
<dbReference type="GO" id="GO:0060237">
    <property type="term" value="P:regulation of fungal-type cell wall organization"/>
    <property type="evidence" value="ECO:0007669"/>
    <property type="project" value="TreeGrafter"/>
</dbReference>
<dbReference type="InterPro" id="IPR031348">
    <property type="entry name" value="PigL_N"/>
</dbReference>
<dbReference type="PROSITE" id="PS50238">
    <property type="entry name" value="RHOGAP"/>
    <property type="match status" value="1"/>
</dbReference>
<gene>
    <name evidence="4" type="ORF">FSARC_2995</name>
</gene>
<evidence type="ECO:0000313" key="5">
    <source>
        <dbReference type="Proteomes" id="UP000622797"/>
    </source>
</evidence>
<reference evidence="4" key="1">
    <citation type="journal article" date="2020" name="BMC Genomics">
        <title>Correction to: Identification and distribution of gene clusters required for synthesis of sphingolipid metabolism inhibitors in diverse species of the filamentous fungus Fusarium.</title>
        <authorList>
            <person name="Kim H.S."/>
            <person name="Lohmar J.M."/>
            <person name="Busman M."/>
            <person name="Brown D.W."/>
            <person name="Naumann T.A."/>
            <person name="Divon H.H."/>
            <person name="Lysoe E."/>
            <person name="Uhlig S."/>
            <person name="Proctor R.H."/>
        </authorList>
    </citation>
    <scope>NUCLEOTIDE SEQUENCE</scope>
    <source>
        <strain evidence="4">NRRL 20472</strain>
    </source>
</reference>
<dbReference type="SUPFAM" id="SSF48350">
    <property type="entry name" value="GTPase activation domain, GAP"/>
    <property type="match status" value="1"/>
</dbReference>
<keyword evidence="5" id="KW-1185">Reference proteome</keyword>
<feature type="domain" description="Rho-GAP" evidence="3">
    <location>
        <begin position="356"/>
        <end position="514"/>
    </location>
</feature>
<evidence type="ECO:0000313" key="4">
    <source>
        <dbReference type="EMBL" id="KAF4969837.1"/>
    </source>
</evidence>
<comment type="caution">
    <text evidence="4">The sequence shown here is derived from an EMBL/GenBank/DDBJ whole genome shotgun (WGS) entry which is preliminary data.</text>
</comment>
<accession>A0A8H4U577</accession>
<dbReference type="Proteomes" id="UP000622797">
    <property type="component" value="Unassembled WGS sequence"/>
</dbReference>
<reference evidence="4" key="2">
    <citation type="submission" date="2020-05" db="EMBL/GenBank/DDBJ databases">
        <authorList>
            <person name="Kim H.-S."/>
            <person name="Proctor R.H."/>
            <person name="Brown D.W."/>
        </authorList>
    </citation>
    <scope>NUCLEOTIDE SEQUENCE</scope>
    <source>
        <strain evidence="4">NRRL 20472</strain>
    </source>
</reference>
<dbReference type="Gene3D" id="1.10.555.10">
    <property type="entry name" value="Rho GTPase activation protein"/>
    <property type="match status" value="1"/>
</dbReference>
<dbReference type="Pfam" id="PF00620">
    <property type="entry name" value="RhoGAP"/>
    <property type="match status" value="1"/>
</dbReference>
<dbReference type="AlphaFoldDB" id="A0A8H4U577"/>
<sequence length="514" mass="57165">MADPLSTAASVVGLLTAAAQISKVLANVISKARHAPEECGRIKNEVDDIRNILAPLQLFILGTRRASRSRTSLIMVEQVVATLAACVTTFSELDTFATALENDVDMGILDRLKWASKDKVIKAVLVRLESHKNSLTLMLTILTCQSQGDAESKVDKLCDLVEETLAQNSTLKERLVALGARDELVVADETIDTRLNQLTINDPNKKDDTSDATPASSDNQPRWQRNEQGFAFEEVLMSSRVYRISAKNNSDAFSIISSAGRTASWSMLSGLSLSEVSHIGIQAIPVYATDITNKEYYDFSPAGGNPQSLVEYPHLEKTSRRDRLKGLFRTSRPEQEPPQPAVFGVPMEISIEYANVSINLLGPNEERIDYGRTPFVVAKACNFLKNEGQDSDDIFAISGNPVRMSKLQKLFDSPPNYGRRLSFDEFTVHDVAGVLLRYLKSLPEPIVPYAYYANFMEKLMPFTERDLTDEEDAEVLAISTELFKEIPVVNRHVVLYVIDNIQYFSALDIVRTAE</sequence>
<organism evidence="4 5">
    <name type="scientific">Fusarium sarcochroum</name>
    <dbReference type="NCBI Taxonomy" id="1208366"/>
    <lineage>
        <taxon>Eukaryota</taxon>
        <taxon>Fungi</taxon>
        <taxon>Dikarya</taxon>
        <taxon>Ascomycota</taxon>
        <taxon>Pezizomycotina</taxon>
        <taxon>Sordariomycetes</taxon>
        <taxon>Hypocreomycetidae</taxon>
        <taxon>Hypocreales</taxon>
        <taxon>Nectriaceae</taxon>
        <taxon>Fusarium</taxon>
        <taxon>Fusarium lateritium species complex</taxon>
    </lineage>
</organism>